<dbReference type="RefSeq" id="WP_246196239.1">
    <property type="nucleotide sequence ID" value="NZ_CP042997.1"/>
</dbReference>
<proteinExistence type="predicted"/>
<protein>
    <recommendedName>
        <fullName evidence="3">ABC transporter ATP-binding protein</fullName>
    </recommendedName>
</protein>
<dbReference type="Proteomes" id="UP000324233">
    <property type="component" value="Chromosome"/>
</dbReference>
<organism evidence="1 2">
    <name type="scientific">Aquisphaera giovannonii</name>
    <dbReference type="NCBI Taxonomy" id="406548"/>
    <lineage>
        <taxon>Bacteria</taxon>
        <taxon>Pseudomonadati</taxon>
        <taxon>Planctomycetota</taxon>
        <taxon>Planctomycetia</taxon>
        <taxon>Isosphaerales</taxon>
        <taxon>Isosphaeraceae</taxon>
        <taxon>Aquisphaera</taxon>
    </lineage>
</organism>
<sequence length="50" mass="5181">MSSVRSAGVVLVLDAGRVVEWGTHEERLDLGGLYARPFQAQAGGVAIGLA</sequence>
<evidence type="ECO:0000313" key="1">
    <source>
        <dbReference type="EMBL" id="QEH37714.1"/>
    </source>
</evidence>
<dbReference type="Gene3D" id="3.40.50.300">
    <property type="entry name" value="P-loop containing nucleotide triphosphate hydrolases"/>
    <property type="match status" value="1"/>
</dbReference>
<reference evidence="1 2" key="1">
    <citation type="submission" date="2019-08" db="EMBL/GenBank/DDBJ databases">
        <title>Deep-cultivation of Planctomycetes and their phenomic and genomic characterization uncovers novel biology.</title>
        <authorList>
            <person name="Wiegand S."/>
            <person name="Jogler M."/>
            <person name="Boedeker C."/>
            <person name="Pinto D."/>
            <person name="Vollmers J."/>
            <person name="Rivas-Marin E."/>
            <person name="Kohn T."/>
            <person name="Peeters S.H."/>
            <person name="Heuer A."/>
            <person name="Rast P."/>
            <person name="Oberbeckmann S."/>
            <person name="Bunk B."/>
            <person name="Jeske O."/>
            <person name="Meyerdierks A."/>
            <person name="Storesund J.E."/>
            <person name="Kallscheuer N."/>
            <person name="Luecker S."/>
            <person name="Lage O.M."/>
            <person name="Pohl T."/>
            <person name="Merkel B.J."/>
            <person name="Hornburger P."/>
            <person name="Mueller R.-W."/>
            <person name="Bruemmer F."/>
            <person name="Labrenz M."/>
            <person name="Spormann A.M."/>
            <person name="Op den Camp H."/>
            <person name="Overmann J."/>
            <person name="Amann R."/>
            <person name="Jetten M.S.M."/>
            <person name="Mascher T."/>
            <person name="Medema M.H."/>
            <person name="Devos D.P."/>
            <person name="Kaster A.-K."/>
            <person name="Ovreas L."/>
            <person name="Rohde M."/>
            <person name="Galperin M.Y."/>
            <person name="Jogler C."/>
        </authorList>
    </citation>
    <scope>NUCLEOTIDE SEQUENCE [LARGE SCALE GENOMIC DNA]</scope>
    <source>
        <strain evidence="1 2">OJF2</strain>
    </source>
</reference>
<gene>
    <name evidence="1" type="ORF">OJF2_63050</name>
</gene>
<name>A0A5B9WBR8_9BACT</name>
<dbReference type="AlphaFoldDB" id="A0A5B9WBR8"/>
<dbReference type="SUPFAM" id="SSF52540">
    <property type="entry name" value="P-loop containing nucleoside triphosphate hydrolases"/>
    <property type="match status" value="1"/>
</dbReference>
<keyword evidence="2" id="KW-1185">Reference proteome</keyword>
<dbReference type="KEGG" id="agv:OJF2_63050"/>
<evidence type="ECO:0008006" key="3">
    <source>
        <dbReference type="Google" id="ProtNLM"/>
    </source>
</evidence>
<accession>A0A5B9WBR8</accession>
<dbReference type="EMBL" id="CP042997">
    <property type="protein sequence ID" value="QEH37714.1"/>
    <property type="molecule type" value="Genomic_DNA"/>
</dbReference>
<dbReference type="InterPro" id="IPR027417">
    <property type="entry name" value="P-loop_NTPase"/>
</dbReference>
<evidence type="ECO:0000313" key="2">
    <source>
        <dbReference type="Proteomes" id="UP000324233"/>
    </source>
</evidence>